<comment type="caution">
    <text evidence="8">The sequence shown here is derived from an EMBL/GenBank/DDBJ whole genome shotgun (WGS) entry which is preliminary data.</text>
</comment>
<dbReference type="Proteomes" id="UP001378242">
    <property type="component" value="Unassembled WGS sequence"/>
</dbReference>
<reference evidence="8 9" key="1">
    <citation type="submission" date="2024-02" db="EMBL/GenBank/DDBJ databases">
        <title>Bacteria isolated from the canopy kelp, Nereocystis luetkeana.</title>
        <authorList>
            <person name="Pfister C.A."/>
            <person name="Younker I.T."/>
            <person name="Light S.H."/>
        </authorList>
    </citation>
    <scope>NUCLEOTIDE SEQUENCE [LARGE SCALE GENOMIC DNA]</scope>
    <source>
        <strain evidence="8 9">TI.5.07</strain>
    </source>
</reference>
<evidence type="ECO:0000256" key="1">
    <source>
        <dbReference type="ARBA" id="ARBA00005708"/>
    </source>
</evidence>
<dbReference type="EMBL" id="JBAKAP010000009">
    <property type="protein sequence ID" value="MEL0617198.1"/>
    <property type="molecule type" value="Genomic_DNA"/>
</dbReference>
<dbReference type="SUPFAM" id="SSF55620">
    <property type="entry name" value="Tetrahydrobiopterin biosynthesis enzymes-like"/>
    <property type="match status" value="1"/>
</dbReference>
<dbReference type="Pfam" id="PF02152">
    <property type="entry name" value="FolB"/>
    <property type="match status" value="1"/>
</dbReference>
<evidence type="ECO:0000256" key="5">
    <source>
        <dbReference type="ARBA" id="ARBA00044197"/>
    </source>
</evidence>
<evidence type="ECO:0000259" key="7">
    <source>
        <dbReference type="SMART" id="SM00905"/>
    </source>
</evidence>
<feature type="domain" description="Dihydroneopterin aldolase/epimerase" evidence="7">
    <location>
        <begin position="18"/>
        <end position="128"/>
    </location>
</feature>
<evidence type="ECO:0000256" key="6">
    <source>
        <dbReference type="ARBA" id="ARBA00044306"/>
    </source>
</evidence>
<evidence type="ECO:0000256" key="3">
    <source>
        <dbReference type="ARBA" id="ARBA00043806"/>
    </source>
</evidence>
<keyword evidence="9" id="KW-1185">Reference proteome</keyword>
<proteinExistence type="inferred from homology"/>
<evidence type="ECO:0000313" key="9">
    <source>
        <dbReference type="Proteomes" id="UP001378242"/>
    </source>
</evidence>
<dbReference type="SMART" id="SM00905">
    <property type="entry name" value="FolB"/>
    <property type="match status" value="1"/>
</dbReference>
<name>A0ABU9GFE3_COBMA</name>
<sequence>MPMHALHDEHLDHDLATIRIKNLRLRTYIGINDDEIQNRQDVVINVVIRYRAARAVQFNHISEALNYRTITKQLIAHVEDGRFALLERMTREVLDIVMQHEQVLTAQVEIDKPHALRFSDSVSITLSDSREDHIQTASVGR</sequence>
<accession>A0ABU9GFE3</accession>
<dbReference type="InterPro" id="IPR006157">
    <property type="entry name" value="FolB_dom"/>
</dbReference>
<comment type="similarity">
    <text evidence="1">Belongs to the DHNA family.</text>
</comment>
<comment type="catalytic activity">
    <reaction evidence="3">
        <text>7,8-dihydroneopterin 3'-triphosphate = 7,8-dihydromonapterin 3'-triphosphate</text>
        <dbReference type="Rhea" id="RHEA:28346"/>
        <dbReference type="ChEBI" id="CHEBI:58462"/>
        <dbReference type="ChEBI" id="CHEBI:61186"/>
        <dbReference type="EC" id="5.1.99.7"/>
    </reaction>
</comment>
<evidence type="ECO:0000256" key="4">
    <source>
        <dbReference type="ARBA" id="ARBA00044039"/>
    </source>
</evidence>
<evidence type="ECO:0000313" key="8">
    <source>
        <dbReference type="EMBL" id="MEL0617198.1"/>
    </source>
</evidence>
<dbReference type="InterPro" id="IPR006156">
    <property type="entry name" value="Dihydroneopterin_aldolase"/>
</dbReference>
<evidence type="ECO:0000256" key="2">
    <source>
        <dbReference type="ARBA" id="ARBA00023235"/>
    </source>
</evidence>
<dbReference type="RefSeq" id="WP_077371844.1">
    <property type="nucleotide sequence ID" value="NZ_BJOH01000014.1"/>
</dbReference>
<dbReference type="NCBIfam" id="NF008418">
    <property type="entry name" value="PRK11245.1"/>
    <property type="match status" value="1"/>
</dbReference>
<keyword evidence="2 8" id="KW-0413">Isomerase</keyword>
<dbReference type="EC" id="5.1.99.7" evidence="4"/>
<dbReference type="InterPro" id="IPR043133">
    <property type="entry name" value="GTP-CH-I_C/QueF"/>
</dbReference>
<dbReference type="PANTHER" id="PTHR42844:SF10">
    <property type="entry name" value="DIHYDRONEOPTERIN TRIPHOSPHATE 2'-EPIMERASE"/>
    <property type="match status" value="1"/>
</dbReference>
<gene>
    <name evidence="8" type="primary">folX</name>
    <name evidence="8" type="ORF">V6243_10145</name>
</gene>
<dbReference type="PANTHER" id="PTHR42844">
    <property type="entry name" value="DIHYDRONEOPTERIN ALDOLASE 1-RELATED"/>
    <property type="match status" value="1"/>
</dbReference>
<dbReference type="NCBIfam" id="TIGR00526">
    <property type="entry name" value="folB_dom"/>
    <property type="match status" value="1"/>
</dbReference>
<dbReference type="Gene3D" id="3.30.1130.10">
    <property type="match status" value="1"/>
</dbReference>
<protein>
    <recommendedName>
        <fullName evidence="5">Dihydroneopterin triphosphate 2'-epimerase</fullName>
        <ecNumber evidence="4">5.1.99.7</ecNumber>
    </recommendedName>
    <alternativeName>
        <fullName evidence="6">D-erythro-7,8-dihydroneopterin triphosphate epimerase</fullName>
    </alternativeName>
</protein>
<dbReference type="GO" id="GO:0008719">
    <property type="term" value="F:dihydroneopterin triphosphate 2'-epimerase activity"/>
    <property type="evidence" value="ECO:0007669"/>
    <property type="project" value="UniProtKB-EC"/>
</dbReference>
<organism evidence="8 9">
    <name type="scientific">Cobetia marina</name>
    <name type="common">Deleya marina</name>
    <dbReference type="NCBI Taxonomy" id="28258"/>
    <lineage>
        <taxon>Bacteria</taxon>
        <taxon>Pseudomonadati</taxon>
        <taxon>Pseudomonadota</taxon>
        <taxon>Gammaproteobacteria</taxon>
        <taxon>Oceanospirillales</taxon>
        <taxon>Halomonadaceae</taxon>
        <taxon>Cobetia</taxon>
    </lineage>
</organism>
<dbReference type="GeneID" id="43178803"/>